<name>A0AA39FS85_MICHY</name>
<evidence type="ECO:0000256" key="1">
    <source>
        <dbReference type="ARBA" id="ARBA00023161"/>
    </source>
</evidence>
<dbReference type="Pfam" id="PF10373">
    <property type="entry name" value="EST1_DNA_bind"/>
    <property type="match status" value="1"/>
</dbReference>
<dbReference type="GO" id="GO:0042162">
    <property type="term" value="F:telomeric DNA binding"/>
    <property type="evidence" value="ECO:0007669"/>
    <property type="project" value="TreeGrafter"/>
</dbReference>
<dbReference type="Proteomes" id="UP001168972">
    <property type="component" value="Unassembled WGS sequence"/>
</dbReference>
<dbReference type="InterPro" id="IPR045153">
    <property type="entry name" value="Est1/Ebs1-like"/>
</dbReference>
<reference evidence="4" key="2">
    <citation type="submission" date="2023-03" db="EMBL/GenBank/DDBJ databases">
        <authorList>
            <person name="Inwood S.N."/>
            <person name="Skelly J.G."/>
            <person name="Guhlin J."/>
            <person name="Harrop T.W.R."/>
            <person name="Goldson S.G."/>
            <person name="Dearden P.K."/>
        </authorList>
    </citation>
    <scope>NUCLEOTIDE SEQUENCE</scope>
    <source>
        <strain evidence="4">Lincoln</strain>
        <tissue evidence="4">Whole body</tissue>
    </source>
</reference>
<dbReference type="InterPro" id="IPR018834">
    <property type="entry name" value="DNA/RNA-bd_Est1-type"/>
</dbReference>
<evidence type="ECO:0000313" key="5">
    <source>
        <dbReference type="Proteomes" id="UP001168972"/>
    </source>
</evidence>
<dbReference type="SUPFAM" id="SSF48452">
    <property type="entry name" value="TPR-like"/>
    <property type="match status" value="1"/>
</dbReference>
<comment type="caution">
    <text evidence="4">The sequence shown here is derived from an EMBL/GenBank/DDBJ whole genome shotgun (WGS) entry which is preliminary data.</text>
</comment>
<accession>A0AA39FS85</accession>
<dbReference type="GO" id="GO:0070034">
    <property type="term" value="F:telomerase RNA binding"/>
    <property type="evidence" value="ECO:0007669"/>
    <property type="project" value="TreeGrafter"/>
</dbReference>
<gene>
    <name evidence="4" type="ORF">PV327_010193</name>
</gene>
<evidence type="ECO:0000259" key="3">
    <source>
        <dbReference type="Pfam" id="PF10373"/>
    </source>
</evidence>
<proteinExistence type="predicted"/>
<keyword evidence="5" id="KW-1185">Reference proteome</keyword>
<organism evidence="4 5">
    <name type="scientific">Microctonus hyperodae</name>
    <name type="common">Parasitoid wasp</name>
    <dbReference type="NCBI Taxonomy" id="165561"/>
    <lineage>
        <taxon>Eukaryota</taxon>
        <taxon>Metazoa</taxon>
        <taxon>Ecdysozoa</taxon>
        <taxon>Arthropoda</taxon>
        <taxon>Hexapoda</taxon>
        <taxon>Insecta</taxon>
        <taxon>Pterygota</taxon>
        <taxon>Neoptera</taxon>
        <taxon>Endopterygota</taxon>
        <taxon>Hymenoptera</taxon>
        <taxon>Apocrita</taxon>
        <taxon>Ichneumonoidea</taxon>
        <taxon>Braconidae</taxon>
        <taxon>Euphorinae</taxon>
        <taxon>Microctonus</taxon>
    </lineage>
</organism>
<dbReference type="PANTHER" id="PTHR15696:SF0">
    <property type="entry name" value="TELOMERASE-BINDING PROTEIN EST1A"/>
    <property type="match status" value="1"/>
</dbReference>
<evidence type="ECO:0000313" key="4">
    <source>
        <dbReference type="EMBL" id="KAK0174424.1"/>
    </source>
</evidence>
<protein>
    <recommendedName>
        <fullName evidence="3">DNA/RNA-binding domain-containing protein</fullName>
    </recommendedName>
</protein>
<dbReference type="AlphaFoldDB" id="A0AA39FS85"/>
<dbReference type="GO" id="GO:0000184">
    <property type="term" value="P:nuclear-transcribed mRNA catabolic process, nonsense-mediated decay"/>
    <property type="evidence" value="ECO:0007669"/>
    <property type="project" value="UniProtKB-KW"/>
</dbReference>
<dbReference type="EMBL" id="JAQQBR010000006">
    <property type="protein sequence ID" value="KAK0174424.1"/>
    <property type="molecule type" value="Genomic_DNA"/>
</dbReference>
<reference evidence="4" key="1">
    <citation type="journal article" date="2023" name="bioRxiv">
        <title>Scaffold-level genome assemblies of two parasitoid biocontrol wasps reveal the parthenogenesis mechanism and an associated novel virus.</title>
        <authorList>
            <person name="Inwood S."/>
            <person name="Skelly J."/>
            <person name="Guhlin J."/>
            <person name="Harrop T."/>
            <person name="Goldson S."/>
            <person name="Dearden P."/>
        </authorList>
    </citation>
    <scope>NUCLEOTIDE SEQUENCE</scope>
    <source>
        <strain evidence="4">Lincoln</strain>
        <tissue evidence="4">Whole body</tissue>
    </source>
</reference>
<sequence length="391" mass="45276">MKIIDENTLKIGYMGLMIGQFYILAQQYEPDSVPYWHNNTDSTLNLNLDADTYMTVEVSFYEPIVVFLKEIRYCPMEQGYRSEIQERALIVSLQMFNLILERGVALLKKQIENDERTRLVVDEDMQVLLPAIKIWCDWMLCHSTVWNPPPSCIDYRVGPPGDAWSRLAMMVNLLEKLPTYQRKILIHESEILGRENELDLVRLPEDTTLSGFTPLMSNPQDAFYVAKTDDVEMAQVCLRIYKVLFFGQVFLCGLEMPVLKLQKNDSGASEYVSLVETLNASSPNSPSEQSDSELLVDSYSEDEDESVILSKRLSSDSSAGSEIRSLIERKEELERRQRRQERHRERVQDVNSNIVLNIFWNKHMRSLEKTRMILHSVQTVHMSKRSASFKV</sequence>
<feature type="coiled-coil region" evidence="2">
    <location>
        <begin position="323"/>
        <end position="353"/>
    </location>
</feature>
<keyword evidence="2" id="KW-0175">Coiled coil</keyword>
<feature type="domain" description="DNA/RNA-binding" evidence="3">
    <location>
        <begin position="106"/>
        <end position="217"/>
    </location>
</feature>
<keyword evidence="1" id="KW-0866">Nonsense-mediated mRNA decay</keyword>
<dbReference type="PANTHER" id="PTHR15696">
    <property type="entry name" value="SMG-7 SUPPRESSOR WITH MORPHOLOGICAL EFFECT ON GENITALIA PROTEIN 7"/>
    <property type="match status" value="1"/>
</dbReference>
<dbReference type="InterPro" id="IPR011990">
    <property type="entry name" value="TPR-like_helical_dom_sf"/>
</dbReference>
<dbReference type="GO" id="GO:0005697">
    <property type="term" value="C:telomerase holoenzyme complex"/>
    <property type="evidence" value="ECO:0007669"/>
    <property type="project" value="TreeGrafter"/>
</dbReference>
<evidence type="ECO:0000256" key="2">
    <source>
        <dbReference type="SAM" id="Coils"/>
    </source>
</evidence>